<evidence type="ECO:0000313" key="6">
    <source>
        <dbReference type="Proteomes" id="UP000008370"/>
    </source>
</evidence>
<evidence type="ECO:0000256" key="2">
    <source>
        <dbReference type="ARBA" id="ARBA00023002"/>
    </source>
</evidence>
<dbReference type="InterPro" id="IPR050432">
    <property type="entry name" value="FAD-linked_Oxidoreductases_BP"/>
</dbReference>
<dbReference type="OrthoDB" id="9983560at2759"/>
<dbReference type="InParanoid" id="K5X135"/>
<proteinExistence type="inferred from homology"/>
<dbReference type="InterPro" id="IPR036318">
    <property type="entry name" value="FAD-bd_PCMH-like_sf"/>
</dbReference>
<dbReference type="PROSITE" id="PS51387">
    <property type="entry name" value="FAD_PCMH"/>
    <property type="match status" value="1"/>
</dbReference>
<feature type="signal peptide" evidence="3">
    <location>
        <begin position="1"/>
        <end position="20"/>
    </location>
</feature>
<keyword evidence="6" id="KW-1185">Reference proteome</keyword>
<sequence length="574" mass="63172">MVLLNHILSFSGLFVLLTHANSSPHAPSRLLGVDWDLWTTLNASVDGHLHLSRPFELPCFSLFEGQAVSPDSLGCAAVQANYTDPVFRSEHFGAYMQSQWETCQATGSGCLLDDSDPTNPAAYQDKDCQTGNIAPAYIDVQTVEHIQAVYAFSLKTGVRLSVKNKGHDYKGRSSGWNTLGLWVSHLNAGFMSFNETFVPESCNTSYRAITIGTGVEMQQLYAFADQHNVTAVGGYHRTIGTGYFLGGGHSILSPVYGLGVDRVVEIKVVTPDGRFRTVNECEDSDLFWALRGGGGSAFGVVTELTMRVEPQLTLQAAIIEFPANLSNLVSWYELMVNNSLRWGQEGWGGHIVGGSLIHVNPLLNQSAAQASMQVAIDFAVAQGGSGLIDELPSWNAFFLKYVTSAEAPVGPELMLGTRLLNTSLFATDSGKIALSAAIANALPFSTPYIVVGTPFLFPYVEGTTSVTPAWRTSLWHFSVKERFYFNSTLQDRQSEYAQVDQHIQVFRNLTPGSGAYFNEGDVYEPDHEQSYWGSNYKRLLEIKEKYDPYRILDCWQCVGWRGAGDPLYACYVQI</sequence>
<dbReference type="Pfam" id="PF08031">
    <property type="entry name" value="BBE"/>
    <property type="match status" value="1"/>
</dbReference>
<dbReference type="InterPro" id="IPR016166">
    <property type="entry name" value="FAD-bd_PCMH"/>
</dbReference>
<dbReference type="InterPro" id="IPR006094">
    <property type="entry name" value="Oxid_FAD_bind_N"/>
</dbReference>
<dbReference type="Gene3D" id="3.30.465.10">
    <property type="match status" value="2"/>
</dbReference>
<dbReference type="GO" id="GO:0071949">
    <property type="term" value="F:FAD binding"/>
    <property type="evidence" value="ECO:0007669"/>
    <property type="project" value="InterPro"/>
</dbReference>
<evidence type="ECO:0000313" key="5">
    <source>
        <dbReference type="EMBL" id="EKM56467.1"/>
    </source>
</evidence>
<name>K5X135_PHACS</name>
<dbReference type="GO" id="GO:0016491">
    <property type="term" value="F:oxidoreductase activity"/>
    <property type="evidence" value="ECO:0007669"/>
    <property type="project" value="UniProtKB-KW"/>
</dbReference>
<feature type="chain" id="PRO_5003886086" description="FAD-binding PCMH-type domain-containing protein" evidence="3">
    <location>
        <begin position="21"/>
        <end position="574"/>
    </location>
</feature>
<evidence type="ECO:0000256" key="3">
    <source>
        <dbReference type="SAM" id="SignalP"/>
    </source>
</evidence>
<feature type="domain" description="FAD-binding PCMH-type" evidence="4">
    <location>
        <begin position="130"/>
        <end position="311"/>
    </location>
</feature>
<evidence type="ECO:0000259" key="4">
    <source>
        <dbReference type="PROSITE" id="PS51387"/>
    </source>
</evidence>
<dbReference type="Proteomes" id="UP000008370">
    <property type="component" value="Unassembled WGS sequence"/>
</dbReference>
<dbReference type="RefSeq" id="XP_007394314.1">
    <property type="nucleotide sequence ID" value="XM_007394252.1"/>
</dbReference>
<protein>
    <recommendedName>
        <fullName evidence="4">FAD-binding PCMH-type domain-containing protein</fullName>
    </recommendedName>
</protein>
<reference evidence="5 6" key="1">
    <citation type="journal article" date="2012" name="BMC Genomics">
        <title>Comparative genomics of the white-rot fungi, Phanerochaete carnosa and P. chrysosporium, to elucidate the genetic basis of the distinct wood types they colonize.</title>
        <authorList>
            <person name="Suzuki H."/>
            <person name="MacDonald J."/>
            <person name="Syed K."/>
            <person name="Salamov A."/>
            <person name="Hori C."/>
            <person name="Aerts A."/>
            <person name="Henrissat B."/>
            <person name="Wiebenga A."/>
            <person name="vanKuyk P.A."/>
            <person name="Barry K."/>
            <person name="Lindquist E."/>
            <person name="LaButti K."/>
            <person name="Lapidus A."/>
            <person name="Lucas S."/>
            <person name="Coutinho P."/>
            <person name="Gong Y."/>
            <person name="Samejima M."/>
            <person name="Mahadevan R."/>
            <person name="Abou-Zaid M."/>
            <person name="de Vries R.P."/>
            <person name="Igarashi K."/>
            <person name="Yadav J.S."/>
            <person name="Grigoriev I.V."/>
            <person name="Master E.R."/>
        </authorList>
    </citation>
    <scope>NUCLEOTIDE SEQUENCE [LARGE SCALE GENOMIC DNA]</scope>
    <source>
        <strain evidence="5 6">HHB-10118-sp</strain>
    </source>
</reference>
<dbReference type="SUPFAM" id="SSF56176">
    <property type="entry name" value="FAD-binding/transporter-associated domain-like"/>
    <property type="match status" value="1"/>
</dbReference>
<dbReference type="AlphaFoldDB" id="K5X135"/>
<keyword evidence="2" id="KW-0560">Oxidoreductase</keyword>
<dbReference type="InterPro" id="IPR012951">
    <property type="entry name" value="BBE"/>
</dbReference>
<dbReference type="InterPro" id="IPR016169">
    <property type="entry name" value="FAD-bd_PCMH_sub2"/>
</dbReference>
<accession>K5X135</accession>
<comment type="similarity">
    <text evidence="1">Belongs to the oxygen-dependent FAD-linked oxidoreductase family.</text>
</comment>
<keyword evidence="3" id="KW-0732">Signal</keyword>
<dbReference type="PANTHER" id="PTHR13878:SF91">
    <property type="entry name" value="FAD BINDING DOMAIN PROTEIN (AFU_ORTHOLOGUE AFUA_6G12070)-RELATED"/>
    <property type="match status" value="1"/>
</dbReference>
<gene>
    <name evidence="5" type="ORF">PHACADRAFT_207699</name>
</gene>
<organism evidence="5 6">
    <name type="scientific">Phanerochaete carnosa (strain HHB-10118-sp)</name>
    <name type="common">White-rot fungus</name>
    <name type="synonym">Peniophora carnosa</name>
    <dbReference type="NCBI Taxonomy" id="650164"/>
    <lineage>
        <taxon>Eukaryota</taxon>
        <taxon>Fungi</taxon>
        <taxon>Dikarya</taxon>
        <taxon>Basidiomycota</taxon>
        <taxon>Agaricomycotina</taxon>
        <taxon>Agaricomycetes</taxon>
        <taxon>Polyporales</taxon>
        <taxon>Phanerochaetaceae</taxon>
        <taxon>Phanerochaete</taxon>
    </lineage>
</organism>
<evidence type="ECO:0000256" key="1">
    <source>
        <dbReference type="ARBA" id="ARBA00005466"/>
    </source>
</evidence>
<dbReference type="GeneID" id="18912651"/>
<dbReference type="KEGG" id="pco:PHACADRAFT_207699"/>
<dbReference type="HOGENOM" id="CLU_018354_4_0_1"/>
<dbReference type="EMBL" id="JH930471">
    <property type="protein sequence ID" value="EKM56467.1"/>
    <property type="molecule type" value="Genomic_DNA"/>
</dbReference>
<dbReference type="Pfam" id="PF01565">
    <property type="entry name" value="FAD_binding_4"/>
    <property type="match status" value="1"/>
</dbReference>
<dbReference type="PANTHER" id="PTHR13878">
    <property type="entry name" value="GULONOLACTONE OXIDASE"/>
    <property type="match status" value="1"/>
</dbReference>